<keyword evidence="4" id="KW-1185">Reference proteome</keyword>
<dbReference type="GO" id="GO:0019888">
    <property type="term" value="F:protein phosphatase regulator activity"/>
    <property type="evidence" value="ECO:0007669"/>
    <property type="project" value="TreeGrafter"/>
</dbReference>
<dbReference type="SUPFAM" id="SSF48371">
    <property type="entry name" value="ARM repeat"/>
    <property type="match status" value="1"/>
</dbReference>
<evidence type="ECO:0000256" key="2">
    <source>
        <dbReference type="SAM" id="MobiDB-lite"/>
    </source>
</evidence>
<evidence type="ECO:0000256" key="1">
    <source>
        <dbReference type="ARBA" id="ARBA00022737"/>
    </source>
</evidence>
<reference evidence="3 4" key="1">
    <citation type="journal article" date="2021" name="Sci. Rep.">
        <title>The genome of the diatom Chaetoceros tenuissimus carries an ancient integrated fragment of an extant virus.</title>
        <authorList>
            <person name="Hongo Y."/>
            <person name="Kimura K."/>
            <person name="Takaki Y."/>
            <person name="Yoshida Y."/>
            <person name="Baba S."/>
            <person name="Kobayashi G."/>
            <person name="Nagasaki K."/>
            <person name="Hano T."/>
            <person name="Tomaru Y."/>
        </authorList>
    </citation>
    <scope>NUCLEOTIDE SEQUENCE [LARGE SCALE GENOMIC DNA]</scope>
    <source>
        <strain evidence="3 4">NIES-3715</strain>
    </source>
</reference>
<dbReference type="Gene3D" id="1.25.10.10">
    <property type="entry name" value="Leucine-rich Repeat Variant"/>
    <property type="match status" value="1"/>
</dbReference>
<evidence type="ECO:0000313" key="3">
    <source>
        <dbReference type="EMBL" id="GFH44339.1"/>
    </source>
</evidence>
<dbReference type="GO" id="GO:0005829">
    <property type="term" value="C:cytosol"/>
    <property type="evidence" value="ECO:0007669"/>
    <property type="project" value="TreeGrafter"/>
</dbReference>
<keyword evidence="1" id="KW-0677">Repeat</keyword>
<organism evidence="3 4">
    <name type="scientific">Chaetoceros tenuissimus</name>
    <dbReference type="NCBI Taxonomy" id="426638"/>
    <lineage>
        <taxon>Eukaryota</taxon>
        <taxon>Sar</taxon>
        <taxon>Stramenopiles</taxon>
        <taxon>Ochrophyta</taxon>
        <taxon>Bacillariophyta</taxon>
        <taxon>Coscinodiscophyceae</taxon>
        <taxon>Chaetocerotophycidae</taxon>
        <taxon>Chaetocerotales</taxon>
        <taxon>Chaetocerotaceae</taxon>
        <taxon>Chaetoceros</taxon>
    </lineage>
</organism>
<dbReference type="Proteomes" id="UP001054902">
    <property type="component" value="Unassembled WGS sequence"/>
</dbReference>
<dbReference type="GO" id="GO:0005634">
    <property type="term" value="C:nucleus"/>
    <property type="evidence" value="ECO:0007669"/>
    <property type="project" value="TreeGrafter"/>
</dbReference>
<dbReference type="PANTHER" id="PTHR10648:SF4">
    <property type="entry name" value="PROTEIN PHOSPHATASE 2 (FORMERLY 2A), REGULATORY SUBUNIT A, BETA ISOFORM-RELATED"/>
    <property type="match status" value="1"/>
</dbReference>
<protein>
    <submittedName>
        <fullName evidence="3">Uncharacterized protein</fullName>
    </submittedName>
</protein>
<dbReference type="InterPro" id="IPR016024">
    <property type="entry name" value="ARM-type_fold"/>
</dbReference>
<dbReference type="EMBL" id="BLLK01000019">
    <property type="protein sequence ID" value="GFH44339.1"/>
    <property type="molecule type" value="Genomic_DNA"/>
</dbReference>
<dbReference type="InterPro" id="IPR051023">
    <property type="entry name" value="PP2A_Regulatory_Subunit_A"/>
</dbReference>
<dbReference type="PANTHER" id="PTHR10648">
    <property type="entry name" value="SERINE/THREONINE-PROTEIN PHOSPHATASE PP2A 65 KDA REGULATORY SUBUNIT"/>
    <property type="match status" value="1"/>
</dbReference>
<feature type="region of interest" description="Disordered" evidence="2">
    <location>
        <begin position="776"/>
        <end position="797"/>
    </location>
</feature>
<dbReference type="InterPro" id="IPR011989">
    <property type="entry name" value="ARM-like"/>
</dbReference>
<gene>
    <name evidence="3" type="ORF">CTEN210_00813</name>
</gene>
<dbReference type="AlphaFoldDB" id="A0AAD3CG94"/>
<dbReference type="GO" id="GO:0000159">
    <property type="term" value="C:protein phosphatase type 2A complex"/>
    <property type="evidence" value="ECO:0007669"/>
    <property type="project" value="TreeGrafter"/>
</dbReference>
<evidence type="ECO:0000313" key="4">
    <source>
        <dbReference type="Proteomes" id="UP001054902"/>
    </source>
</evidence>
<sequence>MDFSSSERALESLIRRQPPLDDSIQEIASSLLKTPMNDEAFPSLIMKLFDSNNDEKDTIRWEPLAVGLHLTASYLLQVTLHFQNDEKASLQVYQEGPRVPQDSSSHSNKIDIAIQDMDQKSLIEFCAFIIGQCQLHLEHKEPRVRSLVAKVVGQHAKLAISTSTTASTQKMSQELLNQSLDLYQKIEISFYNHISSGPETQGKSKASSGALDDTTGWRALETNLYGIGSFIQATSYKYFEYQSNLEKLLEAIKECCIVHVNRHVRAAGINVLEQMIHAIVNSSGECMDMLLDLESNLRNVIVQVLKVTLADNWSQVRMAASVLCRVFYTAMMEYQESKNVENEEWLTSTFPMLLPRMCLNRFYLAQGVKLYSHETWRILFDRKKSDQHTGLMYVAQHAGAIARYYCKMADADNHVVREAACQAIAELANKIGRSEEYAEYLAPYVVTLLQALIMCFHDESWPVRDEACLACGTFCLAYPQECEPELNTLFSRWTEQLTDQIWSVREDAAVALGDAIEAYGPSMLEKVMTVLKRDLPSAKKQPAMSREEYKRRQNDIDSHTNSQLYSCGSLAPKLRKGGAGRIGCSDCLITREKAPWEATDGCIYLIRELCCRLCSADTKPELLLSDETLLPIMTELVDACRVKHFPQSDDLRTTLWKNLPLIAKALGKQRFKRNYLQMFLEMLMDNLDEKSHATQLSVHAAGQCAEELANLVGRGIFKGRLEEDWQQETFERVMRERSQMTKSIPAEGFSPFGPAEATLAFNPNEVSAVPRPAAFPASAGVPSQPVSTGGFGMTESF</sequence>
<name>A0AAD3CG94_9STRA</name>
<accession>A0AAD3CG94</accession>
<proteinExistence type="predicted"/>
<comment type="caution">
    <text evidence="3">The sequence shown here is derived from an EMBL/GenBank/DDBJ whole genome shotgun (WGS) entry which is preliminary data.</text>
</comment>